<protein>
    <recommendedName>
        <fullName evidence="11">Urea active transporter</fullName>
    </recommendedName>
</protein>
<dbReference type="InterPro" id="IPR031155">
    <property type="entry name" value="DUR"/>
</dbReference>
<dbReference type="Pfam" id="PF00474">
    <property type="entry name" value="SSF"/>
    <property type="match status" value="1"/>
</dbReference>
<dbReference type="OrthoDB" id="6132759at2759"/>
<feature type="transmembrane region" description="Helical" evidence="8">
    <location>
        <begin position="135"/>
        <end position="157"/>
    </location>
</feature>
<comment type="caution">
    <text evidence="9">The sequence shown here is derived from an EMBL/GenBank/DDBJ whole genome shotgun (WGS) entry which is preliminary data.</text>
</comment>
<feature type="compositionally biased region" description="Low complexity" evidence="7">
    <location>
        <begin position="547"/>
        <end position="563"/>
    </location>
</feature>
<feature type="transmembrane region" description="Helical" evidence="8">
    <location>
        <begin position="169"/>
        <end position="188"/>
    </location>
</feature>
<proteinExistence type="inferred from homology"/>
<dbReference type="HOGENOM" id="CLU_010778_2_1_1"/>
<organism evidence="9 10">
    <name type="scientific">Capronia epimyces CBS 606.96</name>
    <dbReference type="NCBI Taxonomy" id="1182542"/>
    <lineage>
        <taxon>Eukaryota</taxon>
        <taxon>Fungi</taxon>
        <taxon>Dikarya</taxon>
        <taxon>Ascomycota</taxon>
        <taxon>Pezizomycotina</taxon>
        <taxon>Eurotiomycetes</taxon>
        <taxon>Chaetothyriomycetidae</taxon>
        <taxon>Chaetothyriales</taxon>
        <taxon>Herpotrichiellaceae</taxon>
        <taxon>Capronia</taxon>
    </lineage>
</organism>
<feature type="transmembrane region" description="Helical" evidence="8">
    <location>
        <begin position="502"/>
        <end position="523"/>
    </location>
</feature>
<comment type="similarity">
    <text evidence="2 6">Belongs to the sodium:solute symporter (SSF) (TC 2.A.21) family.</text>
</comment>
<dbReference type="eggNOG" id="KOG2348">
    <property type="taxonomic scope" value="Eukaryota"/>
</dbReference>
<dbReference type="CDD" id="cd11476">
    <property type="entry name" value="SLC5sbd_DUR3"/>
    <property type="match status" value="1"/>
</dbReference>
<dbReference type="GO" id="GO:0005886">
    <property type="term" value="C:plasma membrane"/>
    <property type="evidence" value="ECO:0007669"/>
    <property type="project" value="TreeGrafter"/>
</dbReference>
<feature type="transmembrane region" description="Helical" evidence="8">
    <location>
        <begin position="58"/>
        <end position="75"/>
    </location>
</feature>
<dbReference type="PANTHER" id="PTHR46154:SF3">
    <property type="entry name" value="DUR32P"/>
    <property type="match status" value="1"/>
</dbReference>
<evidence type="ECO:0000256" key="7">
    <source>
        <dbReference type="SAM" id="MobiDB-lite"/>
    </source>
</evidence>
<accession>W9Y0K4</accession>
<feature type="transmembrane region" description="Helical" evidence="8">
    <location>
        <begin position="299"/>
        <end position="322"/>
    </location>
</feature>
<dbReference type="RefSeq" id="XP_007734894.1">
    <property type="nucleotide sequence ID" value="XM_007736704.1"/>
</dbReference>
<evidence type="ECO:0000313" key="9">
    <source>
        <dbReference type="EMBL" id="EXJ82771.1"/>
    </source>
</evidence>
<dbReference type="PROSITE" id="PS50283">
    <property type="entry name" value="NA_SOLUT_SYMP_3"/>
    <property type="match status" value="1"/>
</dbReference>
<evidence type="ECO:0000256" key="5">
    <source>
        <dbReference type="ARBA" id="ARBA00023136"/>
    </source>
</evidence>
<dbReference type="InterPro" id="IPR001734">
    <property type="entry name" value="Na/solute_symporter"/>
</dbReference>
<evidence type="ECO:0000256" key="6">
    <source>
        <dbReference type="RuleBase" id="RU362091"/>
    </source>
</evidence>
<feature type="transmembrane region" description="Helical" evidence="8">
    <location>
        <begin position="434"/>
        <end position="455"/>
    </location>
</feature>
<dbReference type="EMBL" id="AMGY01000005">
    <property type="protein sequence ID" value="EXJ82771.1"/>
    <property type="molecule type" value="Genomic_DNA"/>
</dbReference>
<feature type="transmembrane region" description="Helical" evidence="8">
    <location>
        <begin position="406"/>
        <end position="428"/>
    </location>
</feature>
<evidence type="ECO:0008006" key="11">
    <source>
        <dbReference type="Google" id="ProtNLM"/>
    </source>
</evidence>
<dbReference type="AlphaFoldDB" id="W9Y0K4"/>
<feature type="transmembrane region" description="Helical" evidence="8">
    <location>
        <begin position="462"/>
        <end position="482"/>
    </location>
</feature>
<dbReference type="PANTHER" id="PTHR46154">
    <property type="match status" value="1"/>
</dbReference>
<evidence type="ECO:0000256" key="4">
    <source>
        <dbReference type="ARBA" id="ARBA00022989"/>
    </source>
</evidence>
<dbReference type="Gene3D" id="1.20.1730.10">
    <property type="entry name" value="Sodium/glucose cotransporter"/>
    <property type="match status" value="1"/>
</dbReference>
<evidence type="ECO:0000256" key="1">
    <source>
        <dbReference type="ARBA" id="ARBA00004141"/>
    </source>
</evidence>
<feature type="transmembrane region" description="Helical" evidence="8">
    <location>
        <begin position="95"/>
        <end position="114"/>
    </location>
</feature>
<feature type="transmembrane region" description="Helical" evidence="8">
    <location>
        <begin position="16"/>
        <end position="37"/>
    </location>
</feature>
<sequence length="709" mass="76868">MSGSGGHVTLLSQGTGYGIIIGLSIFFCLFILAAIRIQKLYLQEDSEKSEMFMVANRTVGIGLTASAVFSSWMWLSETVFAVVVGYNYGIAAPMLYGGGLAIQISLMAVVGVVCKLKAPHAHTSLEIVRTRYGSIAHGVFTILNLINNIFGCSSIILAGSQLMTGITGVHLVAATILLPLGVVAYTAVGGLKATFLTDYVHTAVALILIIFFTLKVLTNEHIGGIGGLYDKVRAAEAAGTILPVPGNYAGSLLAFKSKGAIIFSTLIKLGNLGLVTMDTAFWQKSFASEVSATVPGYDLAALSIFAVPWGIGSVIGLSTRVLERLPIFPTYPNPMSAGQVGAGLPMVYTIYAVVGRGGVIAFLFLLFMALTSTVSSSMIAVSSIFSFDVYRTYLKPKATDRQIIRISHFGVFFYSLFISAFTLALSYGGANMLWWNYFAPMIICPGVVPLILTIFWKRQTALAATLSPILGMATGISIWLGLVKHEFGVVNMTTTSNQIFNLYGALGTIFSPLLYSVVISLTIKPTVFDWREFLRISLVQDDDTSKTDITATTETPTSTPTPTEHGVPVENLVDDKNPGEVQVVPSSILSGSQAVDEKQKQATPTVAAISLDDVTHPLDDASLRHLYRWLKIALGVFVSLVLITWVVWPMPLWRDYIFGKAFFSGWITVSIIWQFFALFSVVIFPVWDGRHALAKGYRGVRTHGFFRRH</sequence>
<feature type="transmembrane region" description="Helical" evidence="8">
    <location>
        <begin position="334"/>
        <end position="354"/>
    </location>
</feature>
<dbReference type="InterPro" id="IPR038377">
    <property type="entry name" value="Na/Glc_symporter_sf"/>
</dbReference>
<gene>
    <name evidence="9" type="ORF">A1O3_06586</name>
</gene>
<keyword evidence="10" id="KW-1185">Reference proteome</keyword>
<feature type="transmembrane region" description="Helical" evidence="8">
    <location>
        <begin position="632"/>
        <end position="651"/>
    </location>
</feature>
<feature type="transmembrane region" description="Helical" evidence="8">
    <location>
        <begin position="195"/>
        <end position="214"/>
    </location>
</feature>
<dbReference type="STRING" id="1182542.W9Y0K4"/>
<dbReference type="Proteomes" id="UP000019478">
    <property type="component" value="Unassembled WGS sequence"/>
</dbReference>
<evidence type="ECO:0000256" key="2">
    <source>
        <dbReference type="ARBA" id="ARBA00006434"/>
    </source>
</evidence>
<name>W9Y0K4_9EURO</name>
<feature type="region of interest" description="Disordered" evidence="7">
    <location>
        <begin position="545"/>
        <end position="565"/>
    </location>
</feature>
<comment type="subcellular location">
    <subcellularLocation>
        <location evidence="1">Membrane</location>
        <topology evidence="1">Multi-pass membrane protein</topology>
    </subcellularLocation>
</comment>
<keyword evidence="4 8" id="KW-1133">Transmembrane helix</keyword>
<evidence type="ECO:0000256" key="3">
    <source>
        <dbReference type="ARBA" id="ARBA00022692"/>
    </source>
</evidence>
<reference evidence="9 10" key="1">
    <citation type="submission" date="2013-03" db="EMBL/GenBank/DDBJ databases">
        <title>The Genome Sequence of Capronia epimyces CBS 606.96.</title>
        <authorList>
            <consortium name="The Broad Institute Genomics Platform"/>
            <person name="Cuomo C."/>
            <person name="de Hoog S."/>
            <person name="Gorbushina A."/>
            <person name="Walker B."/>
            <person name="Young S.K."/>
            <person name="Zeng Q."/>
            <person name="Gargeya S."/>
            <person name="Fitzgerald M."/>
            <person name="Haas B."/>
            <person name="Abouelleil A."/>
            <person name="Allen A.W."/>
            <person name="Alvarado L."/>
            <person name="Arachchi H.M."/>
            <person name="Berlin A.M."/>
            <person name="Chapman S.B."/>
            <person name="Gainer-Dewar J."/>
            <person name="Goldberg J."/>
            <person name="Griggs A."/>
            <person name="Gujja S."/>
            <person name="Hansen M."/>
            <person name="Howarth C."/>
            <person name="Imamovic A."/>
            <person name="Ireland A."/>
            <person name="Larimer J."/>
            <person name="McCowan C."/>
            <person name="Murphy C."/>
            <person name="Pearson M."/>
            <person name="Poon T.W."/>
            <person name="Priest M."/>
            <person name="Roberts A."/>
            <person name="Saif S."/>
            <person name="Shea T."/>
            <person name="Sisk P."/>
            <person name="Sykes S."/>
            <person name="Wortman J."/>
            <person name="Nusbaum C."/>
            <person name="Birren B."/>
        </authorList>
    </citation>
    <scope>NUCLEOTIDE SEQUENCE [LARGE SCALE GENOMIC DNA]</scope>
    <source>
        <strain evidence="9 10">CBS 606.96</strain>
    </source>
</reference>
<feature type="transmembrane region" description="Helical" evidence="8">
    <location>
        <begin position="663"/>
        <end position="687"/>
    </location>
</feature>
<dbReference type="GeneID" id="19170694"/>
<evidence type="ECO:0000313" key="10">
    <source>
        <dbReference type="Proteomes" id="UP000019478"/>
    </source>
</evidence>
<evidence type="ECO:0000256" key="8">
    <source>
        <dbReference type="SAM" id="Phobius"/>
    </source>
</evidence>
<dbReference type="GO" id="GO:0015204">
    <property type="term" value="F:urea transmembrane transporter activity"/>
    <property type="evidence" value="ECO:0007669"/>
    <property type="project" value="InterPro"/>
</dbReference>
<keyword evidence="3 8" id="KW-0812">Transmembrane</keyword>
<feature type="transmembrane region" description="Helical" evidence="8">
    <location>
        <begin position="360"/>
        <end position="385"/>
    </location>
</feature>
<keyword evidence="5 8" id="KW-0472">Membrane</keyword>